<feature type="region of interest" description="Disordered" evidence="17">
    <location>
        <begin position="522"/>
        <end position="580"/>
    </location>
</feature>
<feature type="transmembrane region" description="Helical" evidence="16">
    <location>
        <begin position="1224"/>
        <end position="1248"/>
    </location>
</feature>
<dbReference type="GO" id="GO:0005886">
    <property type="term" value="C:plasma membrane"/>
    <property type="evidence" value="ECO:0007669"/>
    <property type="project" value="TreeGrafter"/>
</dbReference>
<dbReference type="GO" id="GO:0000287">
    <property type="term" value="F:magnesium ion binding"/>
    <property type="evidence" value="ECO:0007669"/>
    <property type="project" value="UniProtKB-UniRule"/>
</dbReference>
<feature type="binding site" evidence="14">
    <location>
        <position position="482"/>
    </location>
    <ligand>
        <name>ATP</name>
        <dbReference type="ChEBI" id="CHEBI:30616"/>
    </ligand>
</feature>
<feature type="binding site" evidence="14">
    <location>
        <position position="974"/>
    </location>
    <ligand>
        <name>ATP</name>
        <dbReference type="ChEBI" id="CHEBI:30616"/>
    </ligand>
</feature>
<protein>
    <recommendedName>
        <fullName evidence="16">Phospholipid-transporting ATPase</fullName>
        <ecNumber evidence="16">7.6.2.1</ecNumber>
    </recommendedName>
</protein>
<dbReference type="Gene3D" id="3.40.1110.10">
    <property type="entry name" value="Calcium-transporting ATPase, cytoplasmic domain N"/>
    <property type="match status" value="2"/>
</dbReference>
<feature type="binding site" evidence="14">
    <location>
        <position position="1066"/>
    </location>
    <ligand>
        <name>ATP</name>
        <dbReference type="ChEBI" id="CHEBI:30616"/>
    </ligand>
</feature>
<feature type="binding site" evidence="14">
    <location>
        <position position="972"/>
    </location>
    <ligand>
        <name>ATP</name>
        <dbReference type="ChEBI" id="CHEBI:30616"/>
    </ligand>
</feature>
<dbReference type="InterPro" id="IPR001757">
    <property type="entry name" value="P_typ_ATPase"/>
</dbReference>
<comment type="catalytic activity">
    <reaction evidence="11 16">
        <text>ATP + H2O + phospholipidSide 1 = ADP + phosphate + phospholipidSide 2.</text>
        <dbReference type="EC" id="7.6.2.1"/>
    </reaction>
</comment>
<evidence type="ECO:0000256" key="14">
    <source>
        <dbReference type="PIRSR" id="PIRSR606539-2"/>
    </source>
</evidence>
<dbReference type="Pfam" id="PF13246">
    <property type="entry name" value="Cation_ATPase"/>
    <property type="match status" value="1"/>
</dbReference>
<dbReference type="Pfam" id="PF16212">
    <property type="entry name" value="PhoLip_ATPase_C"/>
    <property type="match status" value="1"/>
</dbReference>
<dbReference type="NCBIfam" id="TIGR01494">
    <property type="entry name" value="ATPase_P-type"/>
    <property type="match status" value="1"/>
</dbReference>
<feature type="transmembrane region" description="Helical" evidence="16">
    <location>
        <begin position="1334"/>
        <end position="1354"/>
    </location>
</feature>
<proteinExistence type="inferred from homology"/>
<feature type="binding site" evidence="15">
    <location>
        <position position="482"/>
    </location>
    <ligand>
        <name>Mg(2+)</name>
        <dbReference type="ChEBI" id="CHEBI:18420"/>
    </ligand>
</feature>
<comment type="caution">
    <text evidence="16">Lacks conserved residue(s) required for the propagation of feature annotation.</text>
</comment>
<feature type="binding site" evidence="14">
    <location>
        <position position="687"/>
    </location>
    <ligand>
        <name>ATP</name>
        <dbReference type="ChEBI" id="CHEBI:30616"/>
    </ligand>
</feature>
<dbReference type="InterPro" id="IPR032630">
    <property type="entry name" value="P_typ_ATPase_c"/>
</dbReference>
<feature type="binding site" evidence="14">
    <location>
        <position position="973"/>
    </location>
    <ligand>
        <name>ATP</name>
        <dbReference type="ChEBI" id="CHEBI:30616"/>
    </ligand>
</feature>
<evidence type="ECO:0000256" key="6">
    <source>
        <dbReference type="ARBA" id="ARBA00022840"/>
    </source>
</evidence>
<comment type="cofactor">
    <cofactor evidence="15">
        <name>Mg(2+)</name>
        <dbReference type="ChEBI" id="CHEBI:18420"/>
    </cofactor>
</comment>
<keyword evidence="21" id="KW-1185">Reference proteome</keyword>
<dbReference type="Proteomes" id="UP000244855">
    <property type="component" value="Unassembled WGS sequence"/>
</dbReference>
<evidence type="ECO:0000256" key="13">
    <source>
        <dbReference type="PIRSR" id="PIRSR606539-1"/>
    </source>
</evidence>
<evidence type="ECO:0000256" key="11">
    <source>
        <dbReference type="ARBA" id="ARBA00034036"/>
    </source>
</evidence>
<feature type="binding site" evidence="15">
    <location>
        <position position="480"/>
    </location>
    <ligand>
        <name>Mg(2+)</name>
        <dbReference type="ChEBI" id="CHEBI:18420"/>
    </ligand>
</feature>
<evidence type="ECO:0000256" key="16">
    <source>
        <dbReference type="RuleBase" id="RU362033"/>
    </source>
</evidence>
<feature type="binding site" evidence="14">
    <location>
        <position position="1090"/>
    </location>
    <ligand>
        <name>ATP</name>
        <dbReference type="ChEBI" id="CHEBI:30616"/>
    </ligand>
</feature>
<feature type="binding site" evidence="14">
    <location>
        <position position="481"/>
    </location>
    <ligand>
        <name>ATP</name>
        <dbReference type="ChEBI" id="CHEBI:30616"/>
    </ligand>
</feature>
<feature type="binding site" evidence="14">
    <location>
        <position position="1060"/>
    </location>
    <ligand>
        <name>ATP</name>
        <dbReference type="ChEBI" id="CHEBI:30616"/>
    </ligand>
</feature>
<feature type="binding site" evidence="14">
    <location>
        <position position="480"/>
    </location>
    <ligand>
        <name>ATP</name>
        <dbReference type="ChEBI" id="CHEBI:30616"/>
    </ligand>
</feature>
<feature type="transmembrane region" description="Helical" evidence="16">
    <location>
        <begin position="1289"/>
        <end position="1314"/>
    </location>
</feature>
<dbReference type="SUPFAM" id="SSF81653">
    <property type="entry name" value="Calcium ATPase, transduction domain A"/>
    <property type="match status" value="1"/>
</dbReference>
<dbReference type="InterPro" id="IPR018303">
    <property type="entry name" value="ATPase_P-typ_P_site"/>
</dbReference>
<dbReference type="FunFam" id="3.40.1110.10:FF:000090">
    <property type="entry name" value="Phospholipid-transporting ATPase"/>
    <property type="match status" value="1"/>
</dbReference>
<keyword evidence="3 16" id="KW-0812">Transmembrane</keyword>
<dbReference type="PRINTS" id="PR00119">
    <property type="entry name" value="CATATPASE"/>
</dbReference>
<keyword evidence="6 14" id="KW-0067">ATP-binding</keyword>
<gene>
    <name evidence="20" type="ORF">DM02DRAFT_535504</name>
</gene>
<dbReference type="FunFam" id="3.40.50.1000:FF:000172">
    <property type="entry name" value="Phospholipid-transporting ATPase"/>
    <property type="match status" value="1"/>
</dbReference>
<feature type="binding site" evidence="14">
    <location>
        <position position="639"/>
    </location>
    <ligand>
        <name>ATP</name>
        <dbReference type="ChEBI" id="CHEBI:30616"/>
    </ligand>
</feature>
<feature type="domain" description="P-type ATPase C-terminal" evidence="19">
    <location>
        <begin position="1113"/>
        <end position="1363"/>
    </location>
</feature>
<dbReference type="SUPFAM" id="SSF81660">
    <property type="entry name" value="Metal cation-transporting ATPase, ATP-binding domain N"/>
    <property type="match status" value="1"/>
</dbReference>
<dbReference type="InterPro" id="IPR023299">
    <property type="entry name" value="ATPase_P-typ_cyto_dom_N"/>
</dbReference>
<dbReference type="EMBL" id="KZ805467">
    <property type="protein sequence ID" value="PVH96343.1"/>
    <property type="molecule type" value="Genomic_DNA"/>
</dbReference>
<dbReference type="STRING" id="97972.A0A2V1DFH8"/>
<keyword evidence="7 15" id="KW-0460">Magnesium</keyword>
<dbReference type="InterPro" id="IPR023214">
    <property type="entry name" value="HAD_sf"/>
</dbReference>
<evidence type="ECO:0000256" key="5">
    <source>
        <dbReference type="ARBA" id="ARBA00022741"/>
    </source>
</evidence>
<keyword evidence="8 16" id="KW-1278">Translocase</keyword>
<sequence>MGGLKEETESVKNETSTVTISPLRPNHSKESLKSPLGKGPIALPHYDTWLQTRKKSKFWQDAREWGIQAKKFVLRIRDIPPSADGRHIHLDPSRRDALIDERTNQPYVSNWIRSTRYSAWNFFPRQLIAQFSKLANFYFLCIAILQMIPGLSTTGQFTTIVPLLFFVFLSIGKEGYDDLRRYRLDKAENNREAKVLRASRHAQPLGESTPSIDEMNWETIKWSDINVGDIIKLDRDDAAPADLVLLHTHGENNIAYVETMALDGETNLKSKQTTASMSKAIESQEDILACEAEVVVEDPSQDLYSFEGRVTIDGKSAPLTLNEIIYRGSILRNTPDAVGMVIYSGEECRIRMNANKNPRIKAPSLQFAVNRIVILVVIFVILLAVFNAVAYQIWRPRESHMFYLAGSSVAFFPNFTSFVIMFNTMIPLSLYVSLEIVKVWQMFFLHTDIDMYDPVSDTPCEPRTSTINEELGQISYIFSDKTGTLTDNSMKFRKMSVGGAAWLHDADLEDTQKSKLIHRKLKKSKARKKGKQPVRKSHRSIKDVISPTEEPTPAVEAAGPVESTAEDTQGVKWKSSARPGKAQQELLTGDMLRYIQRRPYTPFSKKAHMFLLSLALCHTCLPEAQEDGTTQFMASSPDELALVQAAQDMGFLVINRDVHTITLRIKPSGTATEPISETYEILDVIEFSSKRKRMSIVVRFPDRRICIICKGADSIIMERLRLAGLANKKMLEVERRASKRKSLEAQHAIARMSEQIERKSSIGGRKSLTLSQAARASFSQGRPSLGRASSVVGMGRSSIGGRSLHGMRDEVDQWLRERENDFEIQSIDEDTPAQTPRPSGLERMSMAYSEARSSLQVEEMDEMVDEHAAADEAVVIERCLQHINDFATEGLRTLLYGYRFLGDEEYATWKKGYVDATTSLVDRARLIEEAGDLIEQQLELGAATAIEDKLQQGVPEAIDKLRRAKIKMWMLTGDKRETAINIGYSCRLIKDYSTVTVLDHETGEVEHSIGAAILAINVGTVPHSVVVVDGQTLSQITDMEPLKILFYDLAILADSVICCRASPAQKAALVKNIRKRVKKSITLAIGDGANDIAMIQEAHVGIGITGKEGLQAARTSDYSIAQFRFLTKLLLVHGRWNYIRTCKYTVGTFWKEMLFYLTQALYQRSVGYTGTSLYESWSLSMFNTLFTSLPVIFMGVFEKDLAASTLLAVPELYTKGQRNGGFNFLIYLGWMFMASAEAMVVYFCMWGLYGKALFTEDNSIFALGTITFTACVIIINLKMQFLETHTLTLLNTISLLLSIGGWFLWTIILTLRYSPSAPIYYVRNAFFTTFGRSATWWLTLVLILATTLTLEFAISTLRVAFFTSDEDVFRALEKDRGVRKRFEEASWSELEAGWEGCRRAGRDEEERVRWVVEEVRRREEERREGEVRRMLERRGDGGGGGGEAGGGGGDGVGVVVGEEMRKEEFDRIWSSGFGRVRA</sequence>
<evidence type="ECO:0000256" key="2">
    <source>
        <dbReference type="ARBA" id="ARBA00008109"/>
    </source>
</evidence>
<evidence type="ECO:0000256" key="7">
    <source>
        <dbReference type="ARBA" id="ARBA00022842"/>
    </source>
</evidence>
<feature type="compositionally biased region" description="Gly residues" evidence="17">
    <location>
        <begin position="1437"/>
        <end position="1454"/>
    </location>
</feature>
<evidence type="ECO:0000256" key="17">
    <source>
        <dbReference type="SAM" id="MobiDB-lite"/>
    </source>
</evidence>
<keyword evidence="5 14" id="KW-0547">Nucleotide-binding</keyword>
<feature type="compositionally biased region" description="Basic residues" evidence="17">
    <location>
        <begin position="522"/>
        <end position="539"/>
    </location>
</feature>
<dbReference type="PANTHER" id="PTHR24092">
    <property type="entry name" value="PROBABLE PHOSPHOLIPID-TRANSPORTING ATPASE"/>
    <property type="match status" value="1"/>
</dbReference>
<name>A0A2V1DFH8_9PLEO</name>
<evidence type="ECO:0000256" key="8">
    <source>
        <dbReference type="ARBA" id="ARBA00022967"/>
    </source>
</evidence>
<feature type="region of interest" description="Disordered" evidence="17">
    <location>
        <begin position="1"/>
        <end position="36"/>
    </location>
</feature>
<evidence type="ECO:0000259" key="19">
    <source>
        <dbReference type="Pfam" id="PF16212"/>
    </source>
</evidence>
<feature type="active site" description="4-aspartylphosphate intermediate" evidence="13">
    <location>
        <position position="480"/>
    </location>
</feature>
<feature type="binding site" evidence="14">
    <location>
        <position position="710"/>
    </location>
    <ligand>
        <name>ATP</name>
        <dbReference type="ChEBI" id="CHEBI:30616"/>
    </ligand>
</feature>
<dbReference type="Gene3D" id="3.40.50.1000">
    <property type="entry name" value="HAD superfamily/HAD-like"/>
    <property type="match status" value="2"/>
</dbReference>
<keyword evidence="4 15" id="KW-0479">Metal-binding</keyword>
<dbReference type="GO" id="GO:0045332">
    <property type="term" value="P:phospholipid translocation"/>
    <property type="evidence" value="ECO:0007669"/>
    <property type="project" value="TreeGrafter"/>
</dbReference>
<evidence type="ECO:0000256" key="1">
    <source>
        <dbReference type="ARBA" id="ARBA00004141"/>
    </source>
</evidence>
<dbReference type="Pfam" id="PF16209">
    <property type="entry name" value="PhoLip_ATPase_N"/>
    <property type="match status" value="1"/>
</dbReference>
<dbReference type="PROSITE" id="PS00154">
    <property type="entry name" value="ATPASE_E1_E2"/>
    <property type="match status" value="1"/>
</dbReference>
<evidence type="ECO:0000256" key="10">
    <source>
        <dbReference type="ARBA" id="ARBA00023136"/>
    </source>
</evidence>
<dbReference type="InterPro" id="IPR006539">
    <property type="entry name" value="P-type_ATPase_IV"/>
</dbReference>
<feature type="transmembrane region" description="Helical" evidence="16">
    <location>
        <begin position="372"/>
        <end position="394"/>
    </location>
</feature>
<dbReference type="InterPro" id="IPR008250">
    <property type="entry name" value="ATPase_P-typ_transduc_dom_A_sf"/>
</dbReference>
<evidence type="ECO:0000313" key="21">
    <source>
        <dbReference type="Proteomes" id="UP000244855"/>
    </source>
</evidence>
<dbReference type="NCBIfam" id="TIGR01652">
    <property type="entry name" value="ATPase-Plipid"/>
    <property type="match status" value="2"/>
</dbReference>
<evidence type="ECO:0000259" key="18">
    <source>
        <dbReference type="Pfam" id="PF16209"/>
    </source>
</evidence>
<feature type="transmembrane region" description="Helical" evidence="16">
    <location>
        <begin position="1260"/>
        <end position="1277"/>
    </location>
</feature>
<dbReference type="GO" id="GO:0032456">
    <property type="term" value="P:endocytic recycling"/>
    <property type="evidence" value="ECO:0007669"/>
    <property type="project" value="TreeGrafter"/>
</dbReference>
<evidence type="ECO:0000256" key="9">
    <source>
        <dbReference type="ARBA" id="ARBA00022989"/>
    </source>
</evidence>
<accession>A0A2V1DFH8</accession>
<dbReference type="InterPro" id="IPR032631">
    <property type="entry name" value="P-type_ATPase_N"/>
</dbReference>
<keyword evidence="9 16" id="KW-1133">Transmembrane helix</keyword>
<feature type="domain" description="P-type ATPase N-terminal" evidence="18">
    <location>
        <begin position="103"/>
        <end position="160"/>
    </location>
</feature>
<comment type="similarity">
    <text evidence="2 16">Belongs to the cation transport ATPase (P-type) (TC 3.A.3) family. Type IV subfamily.</text>
</comment>
<feature type="binding site" evidence="15">
    <location>
        <position position="1087"/>
    </location>
    <ligand>
        <name>Mg(2+)</name>
        <dbReference type="ChEBI" id="CHEBI:18420"/>
    </ligand>
</feature>
<organism evidence="20 21">
    <name type="scientific">Periconia macrospinosa</name>
    <dbReference type="NCBI Taxonomy" id="97972"/>
    <lineage>
        <taxon>Eukaryota</taxon>
        <taxon>Fungi</taxon>
        <taxon>Dikarya</taxon>
        <taxon>Ascomycota</taxon>
        <taxon>Pezizomycotina</taxon>
        <taxon>Dothideomycetes</taxon>
        <taxon>Pleosporomycetidae</taxon>
        <taxon>Pleosporales</taxon>
        <taxon>Massarineae</taxon>
        <taxon>Periconiaceae</taxon>
        <taxon>Periconia</taxon>
    </lineage>
</organism>
<dbReference type="PANTHER" id="PTHR24092:SF174">
    <property type="entry name" value="PHOSPHOLIPID-TRANSPORTING ATPASE DNF3-RELATED"/>
    <property type="match status" value="1"/>
</dbReference>
<dbReference type="Pfam" id="PF00702">
    <property type="entry name" value="Hydrolase"/>
    <property type="match status" value="1"/>
</dbReference>
<evidence type="ECO:0000256" key="15">
    <source>
        <dbReference type="PIRSR" id="PIRSR606539-3"/>
    </source>
</evidence>
<dbReference type="Gene3D" id="2.70.150.10">
    <property type="entry name" value="Calcium-transporting ATPase, cytoplasmic transduction domain A"/>
    <property type="match status" value="1"/>
</dbReference>
<dbReference type="SUPFAM" id="SSF56784">
    <property type="entry name" value="HAD-like"/>
    <property type="match status" value="1"/>
</dbReference>
<feature type="compositionally biased region" description="Basic and acidic residues" evidence="17">
    <location>
        <begin position="1"/>
        <end position="12"/>
    </location>
</feature>
<dbReference type="OrthoDB" id="377733at2759"/>
<dbReference type="InterPro" id="IPR023298">
    <property type="entry name" value="ATPase_P-typ_TM_dom_sf"/>
</dbReference>
<evidence type="ECO:0000256" key="4">
    <source>
        <dbReference type="ARBA" id="ARBA00022723"/>
    </source>
</evidence>
<evidence type="ECO:0000256" key="12">
    <source>
        <dbReference type="ARBA" id="ARBA00049128"/>
    </source>
</evidence>
<feature type="binding site" evidence="14">
    <location>
        <position position="892"/>
    </location>
    <ligand>
        <name>ATP</name>
        <dbReference type="ChEBI" id="CHEBI:30616"/>
    </ligand>
</feature>
<comment type="subcellular location">
    <subcellularLocation>
        <location evidence="1 16">Membrane</location>
        <topology evidence="1 16">Multi-pass membrane protein</topology>
    </subcellularLocation>
</comment>
<evidence type="ECO:0000313" key="20">
    <source>
        <dbReference type="EMBL" id="PVH96343.1"/>
    </source>
</evidence>
<dbReference type="GO" id="GO:0006892">
    <property type="term" value="P:post-Golgi vesicle-mediated transport"/>
    <property type="evidence" value="ECO:0007669"/>
    <property type="project" value="TreeGrafter"/>
</dbReference>
<feature type="binding site" evidence="14">
    <location>
        <position position="1091"/>
    </location>
    <ligand>
        <name>ATP</name>
        <dbReference type="ChEBI" id="CHEBI:30616"/>
    </ligand>
</feature>
<dbReference type="SUPFAM" id="SSF81665">
    <property type="entry name" value="Calcium ATPase, transmembrane domain M"/>
    <property type="match status" value="1"/>
</dbReference>
<comment type="catalytic activity">
    <reaction evidence="12">
        <text>a 1,2-diacyl-sn-glycero-3-phosphoethanolamine(out) + ATP + H2O = a 1,2-diacyl-sn-glycero-3-phosphoethanolamine(in) + ADP + phosphate + H(+)</text>
        <dbReference type="Rhea" id="RHEA:66132"/>
        <dbReference type="ChEBI" id="CHEBI:15377"/>
        <dbReference type="ChEBI" id="CHEBI:15378"/>
        <dbReference type="ChEBI" id="CHEBI:30616"/>
        <dbReference type="ChEBI" id="CHEBI:43474"/>
        <dbReference type="ChEBI" id="CHEBI:64612"/>
        <dbReference type="ChEBI" id="CHEBI:456216"/>
    </reaction>
    <physiologicalReaction direction="left-to-right" evidence="12">
        <dbReference type="Rhea" id="RHEA:66133"/>
    </physiologicalReaction>
</comment>
<keyword evidence="10 16" id="KW-0472">Membrane</keyword>
<dbReference type="InterPro" id="IPR036412">
    <property type="entry name" value="HAD-like_sf"/>
</dbReference>
<dbReference type="GO" id="GO:0140326">
    <property type="term" value="F:ATPase-coupled intramembrane lipid transporter activity"/>
    <property type="evidence" value="ECO:0007669"/>
    <property type="project" value="UniProtKB-EC"/>
</dbReference>
<dbReference type="GO" id="GO:0016887">
    <property type="term" value="F:ATP hydrolysis activity"/>
    <property type="evidence" value="ECO:0007669"/>
    <property type="project" value="InterPro"/>
</dbReference>
<dbReference type="EC" id="7.6.2.1" evidence="16"/>
<evidence type="ECO:0000256" key="3">
    <source>
        <dbReference type="ARBA" id="ARBA00022692"/>
    </source>
</evidence>
<reference evidence="20 21" key="1">
    <citation type="journal article" date="2018" name="Sci. Rep.">
        <title>Comparative genomics provides insights into the lifestyle and reveals functional heterogeneity of dark septate endophytic fungi.</title>
        <authorList>
            <person name="Knapp D.G."/>
            <person name="Nemeth J.B."/>
            <person name="Barry K."/>
            <person name="Hainaut M."/>
            <person name="Henrissat B."/>
            <person name="Johnson J."/>
            <person name="Kuo A."/>
            <person name="Lim J.H.P."/>
            <person name="Lipzen A."/>
            <person name="Nolan M."/>
            <person name="Ohm R.A."/>
            <person name="Tamas L."/>
            <person name="Grigoriev I.V."/>
            <person name="Spatafora J.W."/>
            <person name="Nagy L.G."/>
            <person name="Kovacs G.M."/>
        </authorList>
    </citation>
    <scope>NUCLEOTIDE SEQUENCE [LARGE SCALE GENOMIC DNA]</scope>
    <source>
        <strain evidence="20 21">DSE2036</strain>
    </source>
</reference>
<dbReference type="GO" id="GO:0005524">
    <property type="term" value="F:ATP binding"/>
    <property type="evidence" value="ECO:0007669"/>
    <property type="project" value="UniProtKB-UniRule"/>
</dbReference>
<feature type="binding site" evidence="15">
    <location>
        <position position="1091"/>
    </location>
    <ligand>
        <name>Mg(2+)</name>
        <dbReference type="ChEBI" id="CHEBI:18420"/>
    </ligand>
</feature>
<feature type="region of interest" description="Disordered" evidence="17">
    <location>
        <begin position="1430"/>
        <end position="1454"/>
    </location>
</feature>
<dbReference type="GO" id="GO:0005802">
    <property type="term" value="C:trans-Golgi network"/>
    <property type="evidence" value="ECO:0007669"/>
    <property type="project" value="TreeGrafter"/>
</dbReference>